<evidence type="ECO:0000313" key="3">
    <source>
        <dbReference type="Proteomes" id="UP000668358"/>
    </source>
</evidence>
<evidence type="ECO:0000259" key="1">
    <source>
        <dbReference type="Pfam" id="PF09643"/>
    </source>
</evidence>
<name>A0ABD4PR25_CLOPF</name>
<dbReference type="Pfam" id="PF09643">
    <property type="entry name" value="YopX"/>
    <property type="match status" value="1"/>
</dbReference>
<dbReference type="RefSeq" id="WP_208345560.1">
    <property type="nucleotide sequence ID" value="NZ_CATNYF010000002.1"/>
</dbReference>
<protein>
    <recommendedName>
        <fullName evidence="1">YopX protein domain-containing protein</fullName>
    </recommendedName>
</protein>
<organism evidence="2 3">
    <name type="scientific">Clostridium perfringens</name>
    <dbReference type="NCBI Taxonomy" id="1502"/>
    <lineage>
        <taxon>Bacteria</taxon>
        <taxon>Bacillati</taxon>
        <taxon>Bacillota</taxon>
        <taxon>Clostridia</taxon>
        <taxon>Eubacteriales</taxon>
        <taxon>Clostridiaceae</taxon>
        <taxon>Clostridium</taxon>
    </lineage>
</organism>
<accession>A0ABD4PR25</accession>
<reference evidence="2 3" key="1">
    <citation type="submission" date="2020-12" db="EMBL/GenBank/DDBJ databases">
        <title>Comparative genomics of Clostridium perfringens reveals patterns of host-associated phylogenetic clades and virulence factors.</title>
        <authorList>
            <person name="Smith A.H."/>
            <person name="Geier R."/>
        </authorList>
    </citation>
    <scope>NUCLEOTIDE SEQUENCE [LARGE SCALE GENOMIC DNA]</scope>
    <source>
        <strain evidence="2 3">CHD15829P</strain>
    </source>
</reference>
<proteinExistence type="predicted"/>
<comment type="caution">
    <text evidence="2">The sequence shown here is derived from an EMBL/GenBank/DDBJ whole genome shotgun (WGS) entry which is preliminary data.</text>
</comment>
<sequence length="159" mass="18419">MNREIKFRGKDIKTGKWVYGFYYEVPVSGEKANIGYIIKEITTVEKGFNKTFHQLSVIEVDINSVGSYTGMKDVKGQEIYENDILKFTQLYNISYDTSDDIETKEFYTDIKWEEGCFWIKDDGDDDYRDFLGAFIGDVYPLTDIEVVGNIHDNPELLEG</sequence>
<dbReference type="InterPro" id="IPR010024">
    <property type="entry name" value="CHP16711"/>
</dbReference>
<dbReference type="SUPFAM" id="SSF159006">
    <property type="entry name" value="YopX-like"/>
    <property type="match status" value="1"/>
</dbReference>
<feature type="domain" description="YopX protein" evidence="1">
    <location>
        <begin position="6"/>
        <end position="158"/>
    </location>
</feature>
<dbReference type="AlphaFoldDB" id="A0ABD4PR25"/>
<dbReference type="Proteomes" id="UP000668358">
    <property type="component" value="Unassembled WGS sequence"/>
</dbReference>
<dbReference type="NCBIfam" id="TIGR01671">
    <property type="entry name" value="phage_TIGR01671"/>
    <property type="match status" value="1"/>
</dbReference>
<dbReference type="Gene3D" id="2.30.30.290">
    <property type="entry name" value="YopX-like domains"/>
    <property type="match status" value="1"/>
</dbReference>
<gene>
    <name evidence="2" type="ORF">JJB78_09855</name>
</gene>
<evidence type="ECO:0000313" key="2">
    <source>
        <dbReference type="EMBL" id="MBO3416821.1"/>
    </source>
</evidence>
<dbReference type="EMBL" id="JAENRE010000003">
    <property type="protein sequence ID" value="MBO3416821.1"/>
    <property type="molecule type" value="Genomic_DNA"/>
</dbReference>
<dbReference type="InterPro" id="IPR019096">
    <property type="entry name" value="YopX_protein"/>
</dbReference>
<dbReference type="InterPro" id="IPR023385">
    <property type="entry name" value="YopX-like_C"/>
</dbReference>